<reference evidence="2" key="1">
    <citation type="journal article" date="2023" name="Science">
        <title>Genome structures resolve the early diversification of teleost fishes.</title>
        <authorList>
            <person name="Parey E."/>
            <person name="Louis A."/>
            <person name="Montfort J."/>
            <person name="Bouchez O."/>
            <person name="Roques C."/>
            <person name="Iampietro C."/>
            <person name="Lluch J."/>
            <person name="Castinel A."/>
            <person name="Donnadieu C."/>
            <person name="Desvignes T."/>
            <person name="Floi Bucao C."/>
            <person name="Jouanno E."/>
            <person name="Wen M."/>
            <person name="Mejri S."/>
            <person name="Dirks R."/>
            <person name="Jansen H."/>
            <person name="Henkel C."/>
            <person name="Chen W.J."/>
            <person name="Zahm M."/>
            <person name="Cabau C."/>
            <person name="Klopp C."/>
            <person name="Thompson A.W."/>
            <person name="Robinson-Rechavi M."/>
            <person name="Braasch I."/>
            <person name="Lecointre G."/>
            <person name="Bobe J."/>
            <person name="Postlethwait J.H."/>
            <person name="Berthelot C."/>
            <person name="Roest Crollius H."/>
            <person name="Guiguen Y."/>
        </authorList>
    </citation>
    <scope>NUCLEOTIDE SEQUENCE</scope>
    <source>
        <strain evidence="2">WJC10195</strain>
    </source>
</reference>
<feature type="transmembrane region" description="Helical" evidence="1">
    <location>
        <begin position="17"/>
        <end position="36"/>
    </location>
</feature>
<organism evidence="2 3">
    <name type="scientific">Synaphobranchus kaupii</name>
    <name type="common">Kaup's arrowtooth eel</name>
    <dbReference type="NCBI Taxonomy" id="118154"/>
    <lineage>
        <taxon>Eukaryota</taxon>
        <taxon>Metazoa</taxon>
        <taxon>Chordata</taxon>
        <taxon>Craniata</taxon>
        <taxon>Vertebrata</taxon>
        <taxon>Euteleostomi</taxon>
        <taxon>Actinopterygii</taxon>
        <taxon>Neopterygii</taxon>
        <taxon>Teleostei</taxon>
        <taxon>Anguilliformes</taxon>
        <taxon>Synaphobranchidae</taxon>
        <taxon>Synaphobranchus</taxon>
    </lineage>
</organism>
<keyword evidence="1" id="KW-0812">Transmembrane</keyword>
<evidence type="ECO:0000313" key="3">
    <source>
        <dbReference type="Proteomes" id="UP001152622"/>
    </source>
</evidence>
<keyword evidence="1" id="KW-0472">Membrane</keyword>
<keyword evidence="1" id="KW-1133">Transmembrane helix</keyword>
<accession>A0A9Q1EU82</accession>
<name>A0A9Q1EU82_SYNKA</name>
<comment type="caution">
    <text evidence="2">The sequence shown here is derived from an EMBL/GenBank/DDBJ whole genome shotgun (WGS) entry which is preliminary data.</text>
</comment>
<dbReference type="EMBL" id="JAINUF010000012">
    <property type="protein sequence ID" value="KAJ8345159.1"/>
    <property type="molecule type" value="Genomic_DNA"/>
</dbReference>
<keyword evidence="3" id="KW-1185">Reference proteome</keyword>
<protein>
    <submittedName>
        <fullName evidence="2">Uncharacterized protein</fullName>
    </submittedName>
</protein>
<gene>
    <name evidence="2" type="ORF">SKAU_G00293520</name>
</gene>
<dbReference type="Proteomes" id="UP001152622">
    <property type="component" value="Chromosome 12"/>
</dbReference>
<proteinExistence type="predicted"/>
<sequence length="78" mass="8460">MGGAAEDVAGGPADSPVIPTVTVAVTALARAGFGLLSPVRRSRLTLCRFLYLCKDRVQQAWVEKRVEELHEDVPEQPN</sequence>
<evidence type="ECO:0000256" key="1">
    <source>
        <dbReference type="SAM" id="Phobius"/>
    </source>
</evidence>
<dbReference type="AlphaFoldDB" id="A0A9Q1EU82"/>
<evidence type="ECO:0000313" key="2">
    <source>
        <dbReference type="EMBL" id="KAJ8345159.1"/>
    </source>
</evidence>